<evidence type="ECO:0000313" key="5">
    <source>
        <dbReference type="Proteomes" id="UP001519460"/>
    </source>
</evidence>
<proteinExistence type="inferred from homology"/>
<dbReference type="Gene3D" id="3.40.50.1580">
    <property type="entry name" value="Nucleoside phosphorylase domain"/>
    <property type="match status" value="1"/>
</dbReference>
<feature type="binding site" evidence="2">
    <location>
        <position position="206"/>
    </location>
    <ligand>
        <name>substrate</name>
    </ligand>
</feature>
<organism evidence="4 5">
    <name type="scientific">Batillaria attramentaria</name>
    <dbReference type="NCBI Taxonomy" id="370345"/>
    <lineage>
        <taxon>Eukaryota</taxon>
        <taxon>Metazoa</taxon>
        <taxon>Spiralia</taxon>
        <taxon>Lophotrochozoa</taxon>
        <taxon>Mollusca</taxon>
        <taxon>Gastropoda</taxon>
        <taxon>Caenogastropoda</taxon>
        <taxon>Sorbeoconcha</taxon>
        <taxon>Cerithioidea</taxon>
        <taxon>Batillariidae</taxon>
        <taxon>Batillaria</taxon>
    </lineage>
</organism>
<dbReference type="InterPro" id="IPR035994">
    <property type="entry name" value="Nucleoside_phosphorylase_sf"/>
</dbReference>
<sequence>GCSRSEVRLPNPHLADVKEHFLYHLGISTATTDFPATFGDVKFVCVGGTVPRMEEFAHYLAGELGLTQNGTPAVSMCTKKTERYVMFKVGPCLIASHGIGVASLSVVLHELFKLLHLARCSDVTLLRIGTCGGIGVEEGTVIISDGALNSQLRPVYTWYSLGQARERPVVVDAELARELQACAKHGDHFPTVVGKTFCADDFYEAQGRLDGAVCEFSGEDKQKFMERLWTLGVRNIEMESAGLFSLCHAVGINAAVACVCVVNRLESEEPKNNSTLLA</sequence>
<gene>
    <name evidence="4" type="ORF">BaRGS_00031552</name>
</gene>
<comment type="caution">
    <text evidence="4">The sequence shown here is derived from an EMBL/GenBank/DDBJ whole genome shotgun (WGS) entry which is preliminary data.</text>
</comment>
<dbReference type="SUPFAM" id="SSF53167">
    <property type="entry name" value="Purine and uridine phosphorylases"/>
    <property type="match status" value="1"/>
</dbReference>
<dbReference type="Pfam" id="PF01048">
    <property type="entry name" value="PNP_UDP_1"/>
    <property type="match status" value="1"/>
</dbReference>
<reference evidence="4 5" key="1">
    <citation type="journal article" date="2023" name="Sci. Data">
        <title>Genome assembly of the Korean intertidal mud-creeper Batillaria attramentaria.</title>
        <authorList>
            <person name="Patra A.K."/>
            <person name="Ho P.T."/>
            <person name="Jun S."/>
            <person name="Lee S.J."/>
            <person name="Kim Y."/>
            <person name="Won Y.J."/>
        </authorList>
    </citation>
    <scope>NUCLEOTIDE SEQUENCE [LARGE SCALE GENOMIC DNA]</scope>
    <source>
        <strain evidence="4">Wonlab-2016</strain>
    </source>
</reference>
<name>A0ABD0JR60_9CAEN</name>
<feature type="non-terminal residue" evidence="4">
    <location>
        <position position="278"/>
    </location>
</feature>
<evidence type="ECO:0000256" key="2">
    <source>
        <dbReference type="PIRSR" id="PIRSR610059-50"/>
    </source>
</evidence>
<feature type="non-terminal residue" evidence="4">
    <location>
        <position position="1"/>
    </location>
</feature>
<accession>A0ABD0JR60</accession>
<dbReference type="AlphaFoldDB" id="A0ABD0JR60"/>
<evidence type="ECO:0000256" key="1">
    <source>
        <dbReference type="ARBA" id="ARBA00010456"/>
    </source>
</evidence>
<feature type="domain" description="Nucleoside phosphorylase" evidence="3">
    <location>
        <begin position="42"/>
        <end position="267"/>
    </location>
</feature>
<comment type="similarity">
    <text evidence="1">Belongs to the PNP/UDP phosphorylase family.</text>
</comment>
<dbReference type="PANTHER" id="PTHR43691">
    <property type="entry name" value="URIDINE PHOSPHORYLASE"/>
    <property type="match status" value="1"/>
</dbReference>
<protein>
    <recommendedName>
        <fullName evidence="3">Nucleoside phosphorylase domain-containing protein</fullName>
    </recommendedName>
</protein>
<evidence type="ECO:0000259" key="3">
    <source>
        <dbReference type="Pfam" id="PF01048"/>
    </source>
</evidence>
<dbReference type="InterPro" id="IPR010059">
    <property type="entry name" value="Uridine_phosphorylase_euk"/>
</dbReference>
<evidence type="ECO:0000313" key="4">
    <source>
        <dbReference type="EMBL" id="KAK7477241.1"/>
    </source>
</evidence>
<feature type="binding site" evidence="2">
    <location>
        <begin position="127"/>
        <end position="130"/>
    </location>
    <ligand>
        <name>phosphate</name>
        <dbReference type="ChEBI" id="CHEBI:43474"/>
    </ligand>
</feature>
<dbReference type="PANTHER" id="PTHR43691:SF11">
    <property type="entry name" value="FI09636P-RELATED"/>
    <property type="match status" value="1"/>
</dbReference>
<dbReference type="Proteomes" id="UP001519460">
    <property type="component" value="Unassembled WGS sequence"/>
</dbReference>
<feature type="binding site" evidence="2">
    <location>
        <position position="208"/>
    </location>
    <ligand>
        <name>substrate</name>
    </ligand>
</feature>
<dbReference type="CDD" id="cd17763">
    <property type="entry name" value="UP_hUPP-like"/>
    <property type="match status" value="1"/>
</dbReference>
<feature type="binding site" evidence="2">
    <location>
        <position position="83"/>
    </location>
    <ligand>
        <name>phosphate</name>
        <dbReference type="ChEBI" id="CHEBI:43474"/>
    </ligand>
</feature>
<keyword evidence="5" id="KW-1185">Reference proteome</keyword>
<dbReference type="EMBL" id="JACVVK020000355">
    <property type="protein sequence ID" value="KAK7477241.1"/>
    <property type="molecule type" value="Genomic_DNA"/>
</dbReference>
<dbReference type="InterPro" id="IPR000845">
    <property type="entry name" value="Nucleoside_phosphorylase_d"/>
</dbReference>
<dbReference type="NCBIfam" id="TIGR01719">
    <property type="entry name" value="euk_UDPppase"/>
    <property type="match status" value="1"/>
</dbReference>